<dbReference type="Proteomes" id="UP000198379">
    <property type="component" value="Unassembled WGS sequence"/>
</dbReference>
<gene>
    <name evidence="1" type="ORF">SAMN06265376_10229</name>
</gene>
<evidence type="ECO:0000313" key="1">
    <source>
        <dbReference type="EMBL" id="SNR69891.1"/>
    </source>
</evidence>
<protein>
    <recommendedName>
        <fullName evidence="3">Adhesin</fullName>
    </recommendedName>
</protein>
<reference evidence="1 2" key="1">
    <citation type="submission" date="2017-06" db="EMBL/GenBank/DDBJ databases">
        <authorList>
            <person name="Kim H.J."/>
            <person name="Triplett B.A."/>
        </authorList>
    </citation>
    <scope>NUCLEOTIDE SEQUENCE [LARGE SCALE GENOMIC DNA]</scope>
    <source>
        <strain evidence="1 2">DSM 25597</strain>
    </source>
</reference>
<keyword evidence="2" id="KW-1185">Reference proteome</keyword>
<evidence type="ECO:0000313" key="2">
    <source>
        <dbReference type="Proteomes" id="UP000198379"/>
    </source>
</evidence>
<name>A0A238YGN5_9FLAO</name>
<proteinExistence type="predicted"/>
<evidence type="ECO:0008006" key="3">
    <source>
        <dbReference type="Google" id="ProtNLM"/>
    </source>
</evidence>
<dbReference type="EMBL" id="FZNY01000002">
    <property type="protein sequence ID" value="SNR69891.1"/>
    <property type="molecule type" value="Genomic_DNA"/>
</dbReference>
<dbReference type="OrthoDB" id="1115882at2"/>
<dbReference type="AlphaFoldDB" id="A0A238YGN5"/>
<dbReference type="RefSeq" id="WP_089370818.1">
    <property type="nucleotide sequence ID" value="NZ_BMEP01000001.1"/>
</dbReference>
<accession>A0A238YGN5</accession>
<organism evidence="1 2">
    <name type="scientific">Dokdonia pacifica</name>
    <dbReference type="NCBI Taxonomy" id="1627892"/>
    <lineage>
        <taxon>Bacteria</taxon>
        <taxon>Pseudomonadati</taxon>
        <taxon>Bacteroidota</taxon>
        <taxon>Flavobacteriia</taxon>
        <taxon>Flavobacteriales</taxon>
        <taxon>Flavobacteriaceae</taxon>
        <taxon>Dokdonia</taxon>
    </lineage>
</organism>
<sequence>MKKIILVVIIVIGFQLNAQKSIEKKIPIDNATNISIDFPYASFIDINTWAKDEVYIKATVTIDDGKLNDHFEFEVKKRLNTLYIEASYGKLFKKEKGFFSFLSNKDASTIIKIGNEENGNQNSVNGISIKTVYTIFVPQNLNVELNSNSANVTIPLFDGNLVTDIISGTIQVGTHHGDMTLKTVSGSITIKIDATDAIDAKTTLGNIFKKGQIPKLIIGEKIVGSFATRNLSNENHAIILSTITGDIHLSDE</sequence>